<evidence type="ECO:0000256" key="1">
    <source>
        <dbReference type="SAM" id="MobiDB-lite"/>
    </source>
</evidence>
<gene>
    <name evidence="3" type="ORF">CUNI_LOCUS19758</name>
</gene>
<dbReference type="PROSITE" id="PS50011">
    <property type="entry name" value="PROTEIN_KINASE_DOM"/>
    <property type="match status" value="1"/>
</dbReference>
<dbReference type="SUPFAM" id="SSF56112">
    <property type="entry name" value="Protein kinase-like (PK-like)"/>
    <property type="match status" value="1"/>
</dbReference>
<dbReference type="GO" id="GO:0005524">
    <property type="term" value="F:ATP binding"/>
    <property type="evidence" value="ECO:0007669"/>
    <property type="project" value="InterPro"/>
</dbReference>
<accession>A0A8S4A1H5</accession>
<dbReference type="EMBL" id="CAJHNH020006902">
    <property type="protein sequence ID" value="CAG5134200.1"/>
    <property type="molecule type" value="Genomic_DNA"/>
</dbReference>
<dbReference type="InterPro" id="IPR011009">
    <property type="entry name" value="Kinase-like_dom_sf"/>
</dbReference>
<dbReference type="SMART" id="SM00220">
    <property type="entry name" value="S_TKc"/>
    <property type="match status" value="1"/>
</dbReference>
<dbReference type="AlphaFoldDB" id="A0A8S4A1H5"/>
<dbReference type="PANTHER" id="PTHR22961">
    <property type="entry name" value="SER/THR PROTEIN KINASE-TRB"/>
    <property type="match status" value="1"/>
</dbReference>
<feature type="compositionally biased region" description="Low complexity" evidence="1">
    <location>
        <begin position="176"/>
        <end position="199"/>
    </location>
</feature>
<feature type="region of interest" description="Disordered" evidence="1">
    <location>
        <begin position="174"/>
        <end position="199"/>
    </location>
</feature>
<evidence type="ECO:0000259" key="2">
    <source>
        <dbReference type="PROSITE" id="PS50011"/>
    </source>
</evidence>
<sequence>MFASCDSVHGKQVHNGNSTDRSDQTRLSPVFRLGQSRLGKHALSTSKLATPEFGQTLPNAHTSITVSPVPTYSTPINSIPRPNSQASIRSPVPHHSVYESSTGNLFRSIASPAQTPSTSASPASLRMTISRPDGVCLMPRRKSHSESTVSRYVGIEGSSARSRGLAAFSDLSSGYQPLSNQSPPSSHPSSSTSASANTLTSSLTSSSALSAAPERAVNSSVSRHLEMLPGSVSETSSRQPRSQLNSAMVSRMRQMYNSWTAAVAASGDTHDVDSRIYLLPLDALGQGGLTGRRALPPRGILQGAGLPAWWHSSLIEQPDTSPDTPKSFPSVADEQFYEEMEPSSQVKNYASLIKKAGPYILGPRIGSSPVHSIVQCLARREKTSKFYILKILTLPDPAKETTDDRQGKMLMLTEFSLLSHLKDMKGVVHCIDFFKDKAFDPKQKCEVTRLCLLVDCFMPHDYDPESQYLVNLQHHVIHEKKLGEKEALIIFWDIARIVEQLHKTCRYNMIVDRRSWRVTITNFCLGKHLSSEKDKLKDQRGSPAYISPDVLSGKPYCGKPSDMWALGVVLFTMLYGQFPFYDSMPQELFRKIKSAEFTIPNDGRVSEDTKQLIHQLLILDAQTRMTAGQVVDALESIIGK</sequence>
<reference evidence="3" key="1">
    <citation type="submission" date="2021-04" db="EMBL/GenBank/DDBJ databases">
        <authorList>
            <consortium name="Molecular Ecology Group"/>
        </authorList>
    </citation>
    <scope>NUCLEOTIDE SEQUENCE</scope>
</reference>
<dbReference type="Gene3D" id="1.10.510.10">
    <property type="entry name" value="Transferase(Phosphotransferase) domain 1"/>
    <property type="match status" value="1"/>
</dbReference>
<dbReference type="Pfam" id="PF00069">
    <property type="entry name" value="Pkinase"/>
    <property type="match status" value="1"/>
</dbReference>
<feature type="non-terminal residue" evidence="3">
    <location>
        <position position="640"/>
    </location>
</feature>
<comment type="caution">
    <text evidence="3">The sequence shown here is derived from an EMBL/GenBank/DDBJ whole genome shotgun (WGS) entry which is preliminary data.</text>
</comment>
<evidence type="ECO:0000313" key="4">
    <source>
        <dbReference type="Proteomes" id="UP000678393"/>
    </source>
</evidence>
<feature type="domain" description="Protein kinase" evidence="2">
    <location>
        <begin position="359"/>
        <end position="638"/>
    </location>
</feature>
<feature type="region of interest" description="Disordered" evidence="1">
    <location>
        <begin position="1"/>
        <end position="26"/>
    </location>
</feature>
<dbReference type="OrthoDB" id="410920at2759"/>
<dbReference type="InterPro" id="IPR000719">
    <property type="entry name" value="Prot_kinase_dom"/>
</dbReference>
<evidence type="ECO:0000313" key="3">
    <source>
        <dbReference type="EMBL" id="CAG5134200.1"/>
    </source>
</evidence>
<dbReference type="PANTHER" id="PTHR22961:SF16">
    <property type="entry name" value="SERINE_THREONINE-PROTEIN KINASE 40"/>
    <property type="match status" value="1"/>
</dbReference>
<dbReference type="GO" id="GO:0004672">
    <property type="term" value="F:protein kinase activity"/>
    <property type="evidence" value="ECO:0007669"/>
    <property type="project" value="InterPro"/>
</dbReference>
<dbReference type="Proteomes" id="UP000678393">
    <property type="component" value="Unassembled WGS sequence"/>
</dbReference>
<protein>
    <recommendedName>
        <fullName evidence="2">Protein kinase domain-containing protein</fullName>
    </recommendedName>
</protein>
<proteinExistence type="predicted"/>
<dbReference type="InterPro" id="IPR024104">
    <property type="entry name" value="Tribbles/Ser_Thr_kinase_40"/>
</dbReference>
<name>A0A8S4A1H5_9EUPU</name>
<keyword evidence="4" id="KW-1185">Reference proteome</keyword>
<organism evidence="3 4">
    <name type="scientific">Candidula unifasciata</name>
    <dbReference type="NCBI Taxonomy" id="100452"/>
    <lineage>
        <taxon>Eukaryota</taxon>
        <taxon>Metazoa</taxon>
        <taxon>Spiralia</taxon>
        <taxon>Lophotrochozoa</taxon>
        <taxon>Mollusca</taxon>
        <taxon>Gastropoda</taxon>
        <taxon>Heterobranchia</taxon>
        <taxon>Euthyneura</taxon>
        <taxon>Panpulmonata</taxon>
        <taxon>Eupulmonata</taxon>
        <taxon>Stylommatophora</taxon>
        <taxon>Helicina</taxon>
        <taxon>Helicoidea</taxon>
        <taxon>Geomitridae</taxon>
        <taxon>Candidula</taxon>
    </lineage>
</organism>